<evidence type="ECO:0000256" key="1">
    <source>
        <dbReference type="SAM" id="MobiDB-lite"/>
    </source>
</evidence>
<dbReference type="EMBL" id="CAUYUJ010015660">
    <property type="protein sequence ID" value="CAK0856709.1"/>
    <property type="molecule type" value="Genomic_DNA"/>
</dbReference>
<name>A0ABN9UBC7_9DINO</name>
<comment type="caution">
    <text evidence="3">The sequence shown here is derived from an EMBL/GenBank/DDBJ whole genome shotgun (WGS) entry which is preliminary data.</text>
</comment>
<dbReference type="Proteomes" id="UP001189429">
    <property type="component" value="Unassembled WGS sequence"/>
</dbReference>
<organism evidence="3 4">
    <name type="scientific">Prorocentrum cordatum</name>
    <dbReference type="NCBI Taxonomy" id="2364126"/>
    <lineage>
        <taxon>Eukaryota</taxon>
        <taxon>Sar</taxon>
        <taxon>Alveolata</taxon>
        <taxon>Dinophyceae</taxon>
        <taxon>Prorocentrales</taxon>
        <taxon>Prorocentraceae</taxon>
        <taxon>Prorocentrum</taxon>
    </lineage>
</organism>
<sequence>MPPRGRRRPRLALAALALAAWAARDSWARAARRPRGDAFVPAQPRPPDRKWQRLTPAERAALRLQPAGAAGRARRQEPEPVHEQYHRSMRPVYLAAGTVQLALLAAAALSGAASQAARSLELEMTLAPGASATTTTHSQSRRPPQRRG</sequence>
<gene>
    <name evidence="3" type="ORF">PCOR1329_LOCUS47013</name>
</gene>
<feature type="compositionally biased region" description="Basic and acidic residues" evidence="1">
    <location>
        <begin position="74"/>
        <end position="85"/>
    </location>
</feature>
<protein>
    <submittedName>
        <fullName evidence="3">Uncharacterized protein</fullName>
    </submittedName>
</protein>
<reference evidence="3" key="1">
    <citation type="submission" date="2023-10" db="EMBL/GenBank/DDBJ databases">
        <authorList>
            <person name="Chen Y."/>
            <person name="Shah S."/>
            <person name="Dougan E. K."/>
            <person name="Thang M."/>
            <person name="Chan C."/>
        </authorList>
    </citation>
    <scope>NUCLEOTIDE SEQUENCE [LARGE SCALE GENOMIC DNA]</scope>
</reference>
<feature type="region of interest" description="Disordered" evidence="1">
    <location>
        <begin position="64"/>
        <end position="85"/>
    </location>
</feature>
<feature type="signal peptide" evidence="2">
    <location>
        <begin position="1"/>
        <end position="28"/>
    </location>
</feature>
<accession>A0ABN9UBC7</accession>
<evidence type="ECO:0000313" key="4">
    <source>
        <dbReference type="Proteomes" id="UP001189429"/>
    </source>
</evidence>
<keyword evidence="2" id="KW-0732">Signal</keyword>
<evidence type="ECO:0000256" key="2">
    <source>
        <dbReference type="SAM" id="SignalP"/>
    </source>
</evidence>
<feature type="region of interest" description="Disordered" evidence="1">
    <location>
        <begin position="126"/>
        <end position="148"/>
    </location>
</feature>
<evidence type="ECO:0000313" key="3">
    <source>
        <dbReference type="EMBL" id="CAK0856709.1"/>
    </source>
</evidence>
<feature type="chain" id="PRO_5046885196" evidence="2">
    <location>
        <begin position="29"/>
        <end position="148"/>
    </location>
</feature>
<proteinExistence type="predicted"/>
<keyword evidence="4" id="KW-1185">Reference proteome</keyword>
<feature type="compositionally biased region" description="Basic residues" evidence="1">
    <location>
        <begin position="139"/>
        <end position="148"/>
    </location>
</feature>